<accession>A0A5J5DBR9</accession>
<feature type="non-terminal residue" evidence="2">
    <location>
        <position position="103"/>
    </location>
</feature>
<dbReference type="InterPro" id="IPR030127">
    <property type="entry name" value="MTSS1/MTSS2"/>
</dbReference>
<dbReference type="EMBL" id="VOFY01000008">
    <property type="protein sequence ID" value="KAA8590633.1"/>
    <property type="molecule type" value="Genomic_DNA"/>
</dbReference>
<dbReference type="SUPFAM" id="SSF103657">
    <property type="entry name" value="BAR/IMD domain-like"/>
    <property type="match status" value="1"/>
</dbReference>
<evidence type="ECO:0000313" key="2">
    <source>
        <dbReference type="EMBL" id="KAA8590633.1"/>
    </source>
</evidence>
<dbReference type="Pfam" id="PF08397">
    <property type="entry name" value="IMD"/>
    <property type="match status" value="1"/>
</dbReference>
<dbReference type="GO" id="GO:0003779">
    <property type="term" value="F:actin binding"/>
    <property type="evidence" value="ECO:0007669"/>
    <property type="project" value="InterPro"/>
</dbReference>
<keyword evidence="3" id="KW-1185">Reference proteome</keyword>
<reference evidence="2 3" key="1">
    <citation type="submission" date="2019-08" db="EMBL/GenBank/DDBJ databases">
        <title>A chromosome-level genome assembly, high-density linkage maps, and genome scans reveal the genomic architecture of hybrid incompatibilities underlying speciation via character displacement in darters (Percidae: Etheostominae).</title>
        <authorList>
            <person name="Moran R.L."/>
            <person name="Catchen J.M."/>
            <person name="Fuller R.C."/>
        </authorList>
    </citation>
    <scope>NUCLEOTIDE SEQUENCE [LARGE SCALE GENOMIC DNA]</scope>
    <source>
        <strain evidence="2">EspeVRDwgs_2016</strain>
        <tissue evidence="2">Muscle</tissue>
    </source>
</reference>
<dbReference type="InterPro" id="IPR027267">
    <property type="entry name" value="AH/BAR_dom_sf"/>
</dbReference>
<evidence type="ECO:0000313" key="3">
    <source>
        <dbReference type="Proteomes" id="UP000327493"/>
    </source>
</evidence>
<organism evidence="2 3">
    <name type="scientific">Etheostoma spectabile</name>
    <name type="common">orangethroat darter</name>
    <dbReference type="NCBI Taxonomy" id="54343"/>
    <lineage>
        <taxon>Eukaryota</taxon>
        <taxon>Metazoa</taxon>
        <taxon>Chordata</taxon>
        <taxon>Craniata</taxon>
        <taxon>Vertebrata</taxon>
        <taxon>Euteleostomi</taxon>
        <taxon>Actinopterygii</taxon>
        <taxon>Neopterygii</taxon>
        <taxon>Teleostei</taxon>
        <taxon>Neoteleostei</taxon>
        <taxon>Acanthomorphata</taxon>
        <taxon>Eupercaria</taxon>
        <taxon>Perciformes</taxon>
        <taxon>Percoidei</taxon>
        <taxon>Percidae</taxon>
        <taxon>Etheostomatinae</taxon>
        <taxon>Etheostoma</taxon>
    </lineage>
</organism>
<dbReference type="GO" id="GO:0015629">
    <property type="term" value="C:actin cytoskeleton"/>
    <property type="evidence" value="ECO:0007669"/>
    <property type="project" value="TreeGrafter"/>
</dbReference>
<dbReference type="Proteomes" id="UP000327493">
    <property type="component" value="Chromosome 8"/>
</dbReference>
<dbReference type="GO" id="GO:0007009">
    <property type="term" value="P:plasma membrane organization"/>
    <property type="evidence" value="ECO:0007669"/>
    <property type="project" value="InterPro"/>
</dbReference>
<dbReference type="GO" id="GO:0009898">
    <property type="term" value="C:cytoplasmic side of plasma membrane"/>
    <property type="evidence" value="ECO:0007669"/>
    <property type="project" value="TreeGrafter"/>
</dbReference>
<dbReference type="PROSITE" id="PS51338">
    <property type="entry name" value="IMD"/>
    <property type="match status" value="1"/>
</dbReference>
<dbReference type="AlphaFoldDB" id="A0A5J5DBR9"/>
<dbReference type="GO" id="GO:0005543">
    <property type="term" value="F:phospholipid binding"/>
    <property type="evidence" value="ECO:0007669"/>
    <property type="project" value="TreeGrafter"/>
</dbReference>
<dbReference type="GO" id="GO:0030031">
    <property type="term" value="P:cell projection assembly"/>
    <property type="evidence" value="ECO:0007669"/>
    <property type="project" value="TreeGrafter"/>
</dbReference>
<name>A0A5J5DBR9_9PERO</name>
<dbReference type="PANTHER" id="PTHR15708:SF8">
    <property type="entry name" value="PROTEIN MTSS 2"/>
    <property type="match status" value="1"/>
</dbReference>
<feature type="domain" description="IMD" evidence="1">
    <location>
        <begin position="36"/>
        <end position="103"/>
    </location>
</feature>
<sequence length="103" mass="11740">MKRAKRVSHPPLAALHVALFARFFTLLPQLSWQRIPPAPGSHRTHKLIRHLLESSADRETRRIKANICSSYPVWEDFSAKATKLHSQLRTTILAAVAFLDAFQ</sequence>
<dbReference type="InterPro" id="IPR013606">
    <property type="entry name" value="I-BAR_dom"/>
</dbReference>
<comment type="caution">
    <text evidence="2">The sequence shown here is derived from an EMBL/GenBank/DDBJ whole genome shotgun (WGS) entry which is preliminary data.</text>
</comment>
<proteinExistence type="predicted"/>
<evidence type="ECO:0000259" key="1">
    <source>
        <dbReference type="PROSITE" id="PS51338"/>
    </source>
</evidence>
<dbReference type="PANTHER" id="PTHR15708">
    <property type="entry name" value="ACTIN BUNDLING/MISSING IN METASTASIS-RELATED"/>
    <property type="match status" value="1"/>
</dbReference>
<protein>
    <recommendedName>
        <fullName evidence="1">IMD domain-containing protein</fullName>
    </recommendedName>
</protein>
<gene>
    <name evidence="2" type="ORF">FQN60_014567</name>
</gene>
<dbReference type="Gene3D" id="1.20.1270.60">
    <property type="entry name" value="Arfaptin homology (AH) domain/BAR domain"/>
    <property type="match status" value="1"/>
</dbReference>